<keyword evidence="2" id="KW-1185">Reference proteome</keyword>
<evidence type="ECO:0000313" key="1">
    <source>
        <dbReference type="EMBL" id="VDB88871.1"/>
    </source>
</evidence>
<organism evidence="1 2">
    <name type="scientific">Blumeria graminis f. sp. tritici</name>
    <dbReference type="NCBI Taxonomy" id="62690"/>
    <lineage>
        <taxon>Eukaryota</taxon>
        <taxon>Fungi</taxon>
        <taxon>Dikarya</taxon>
        <taxon>Ascomycota</taxon>
        <taxon>Pezizomycotina</taxon>
        <taxon>Leotiomycetes</taxon>
        <taxon>Erysiphales</taxon>
        <taxon>Erysiphaceae</taxon>
        <taxon>Blumeria</taxon>
    </lineage>
</organism>
<sequence>MPSSPMHTSTARNLVESCRIRTSDLLSRARCMSKPSRIYLGDLPRRCTTAPSNHDCTYSVTWSLFRHALRFSILNVKNSLPKIEISHFPRLYISPVFFIDPA</sequence>
<protein>
    <submittedName>
        <fullName evidence="1">Bgt-20591</fullName>
    </submittedName>
</protein>
<dbReference type="Proteomes" id="UP000324639">
    <property type="component" value="Chromosome Bgt_-07"/>
</dbReference>
<dbReference type="EMBL" id="LR026990">
    <property type="protein sequence ID" value="VDB88871.1"/>
    <property type="molecule type" value="Genomic_DNA"/>
</dbReference>
<accession>A0A9X9MJ19</accession>
<name>A0A9X9MJ19_BLUGR</name>
<reference evidence="1 2" key="1">
    <citation type="submission" date="2018-08" db="EMBL/GenBank/DDBJ databases">
        <authorList>
            <person name="Muller C M."/>
        </authorList>
    </citation>
    <scope>NUCLEOTIDE SEQUENCE [LARGE SCALE GENOMIC DNA]</scope>
</reference>
<gene>
    <name evidence="1" type="ORF">BGT96224V316_LOCUS4685</name>
</gene>
<proteinExistence type="predicted"/>
<dbReference type="AlphaFoldDB" id="A0A9X9MJ19"/>
<evidence type="ECO:0000313" key="2">
    <source>
        <dbReference type="Proteomes" id="UP000324639"/>
    </source>
</evidence>